<dbReference type="SMART" id="SM00354">
    <property type="entry name" value="HTH_LACI"/>
    <property type="match status" value="1"/>
</dbReference>
<proteinExistence type="predicted"/>
<dbReference type="PANTHER" id="PTHR30146">
    <property type="entry name" value="LACI-RELATED TRANSCRIPTIONAL REPRESSOR"/>
    <property type="match status" value="1"/>
</dbReference>
<dbReference type="InterPro" id="IPR001761">
    <property type="entry name" value="Peripla_BP/Lac1_sug-bd_dom"/>
</dbReference>
<evidence type="ECO:0000313" key="6">
    <source>
        <dbReference type="Proteomes" id="UP001501411"/>
    </source>
</evidence>
<comment type="caution">
    <text evidence="5">The sequence shown here is derived from an EMBL/GenBank/DDBJ whole genome shotgun (WGS) entry which is preliminary data.</text>
</comment>
<dbReference type="InterPro" id="IPR000843">
    <property type="entry name" value="HTH_LacI"/>
</dbReference>
<name>A0ABP9B6S8_9SPHI</name>
<dbReference type="InterPro" id="IPR028082">
    <property type="entry name" value="Peripla_BP_I"/>
</dbReference>
<evidence type="ECO:0000256" key="2">
    <source>
        <dbReference type="ARBA" id="ARBA00023125"/>
    </source>
</evidence>
<protein>
    <submittedName>
        <fullName evidence="5">LacI family DNA-binding transcriptional regulator</fullName>
    </submittedName>
</protein>
<dbReference type="InterPro" id="IPR010982">
    <property type="entry name" value="Lambda_DNA-bd_dom_sf"/>
</dbReference>
<evidence type="ECO:0000259" key="4">
    <source>
        <dbReference type="PROSITE" id="PS50932"/>
    </source>
</evidence>
<organism evidence="5 6">
    <name type="scientific">Olivibacter ginsenosidimutans</name>
    <dbReference type="NCBI Taxonomy" id="1176537"/>
    <lineage>
        <taxon>Bacteria</taxon>
        <taxon>Pseudomonadati</taxon>
        <taxon>Bacteroidota</taxon>
        <taxon>Sphingobacteriia</taxon>
        <taxon>Sphingobacteriales</taxon>
        <taxon>Sphingobacteriaceae</taxon>
        <taxon>Olivibacter</taxon>
    </lineage>
</organism>
<dbReference type="PANTHER" id="PTHR30146:SF109">
    <property type="entry name" value="HTH-TYPE TRANSCRIPTIONAL REGULATOR GALS"/>
    <property type="match status" value="1"/>
</dbReference>
<sequence>MPHLITIKDIARSLNVSVSTVSRALRDTYDVSQETKDKVRKMALKLHYKPNFNAMGLANGKTHNIGIIIPFITNYYFSTVITGIQEAAYNQQYNIILYVTNDSEEREKKITKDLSVTSLDGLLVSTCCSNGEHFEDYLAKRIPIVFFDRVIDQMEASKVMQDDYNGAYQATVHLIKQGYTKIAHIAGPKDQTFTKKRLQGYLDALKRYCLPIREEWIIHSGFSQECGENDTLHLLDKPSHLLPNAIFAVNDRKAVGATLALKKKHIRIGRDIGIIGFTNDPVSSLLSPTISTIAEPAFDIGYRSCELLLQHIHKKQTAIQEITLPGELIVRESTQKRVVGV</sequence>
<dbReference type="CDD" id="cd06267">
    <property type="entry name" value="PBP1_LacI_sugar_binding-like"/>
    <property type="match status" value="1"/>
</dbReference>
<dbReference type="SUPFAM" id="SSF53822">
    <property type="entry name" value="Periplasmic binding protein-like I"/>
    <property type="match status" value="1"/>
</dbReference>
<accession>A0ABP9B6S8</accession>
<dbReference type="GO" id="GO:0003677">
    <property type="term" value="F:DNA binding"/>
    <property type="evidence" value="ECO:0007669"/>
    <property type="project" value="UniProtKB-KW"/>
</dbReference>
<dbReference type="Proteomes" id="UP001501411">
    <property type="component" value="Unassembled WGS sequence"/>
</dbReference>
<dbReference type="Gene3D" id="1.10.260.40">
    <property type="entry name" value="lambda repressor-like DNA-binding domains"/>
    <property type="match status" value="1"/>
</dbReference>
<dbReference type="EMBL" id="BAABIQ010000030">
    <property type="protein sequence ID" value="GAA4791445.1"/>
    <property type="molecule type" value="Genomic_DNA"/>
</dbReference>
<dbReference type="CDD" id="cd01392">
    <property type="entry name" value="HTH_LacI"/>
    <property type="match status" value="1"/>
</dbReference>
<gene>
    <name evidence="5" type="ORF">GCM10023231_19210</name>
</gene>
<dbReference type="Pfam" id="PF00356">
    <property type="entry name" value="LacI"/>
    <property type="match status" value="1"/>
</dbReference>
<reference evidence="6" key="1">
    <citation type="journal article" date="2019" name="Int. J. Syst. Evol. Microbiol.">
        <title>The Global Catalogue of Microorganisms (GCM) 10K type strain sequencing project: providing services to taxonomists for standard genome sequencing and annotation.</title>
        <authorList>
            <consortium name="The Broad Institute Genomics Platform"/>
            <consortium name="The Broad Institute Genome Sequencing Center for Infectious Disease"/>
            <person name="Wu L."/>
            <person name="Ma J."/>
        </authorList>
    </citation>
    <scope>NUCLEOTIDE SEQUENCE [LARGE SCALE GENOMIC DNA]</scope>
    <source>
        <strain evidence="6">JCM 18200</strain>
    </source>
</reference>
<dbReference type="PROSITE" id="PS50932">
    <property type="entry name" value="HTH_LACI_2"/>
    <property type="match status" value="1"/>
</dbReference>
<keyword evidence="1" id="KW-0805">Transcription regulation</keyword>
<evidence type="ECO:0000313" key="5">
    <source>
        <dbReference type="EMBL" id="GAA4791445.1"/>
    </source>
</evidence>
<dbReference type="Pfam" id="PF00532">
    <property type="entry name" value="Peripla_BP_1"/>
    <property type="match status" value="1"/>
</dbReference>
<dbReference type="RefSeq" id="WP_345231548.1">
    <property type="nucleotide sequence ID" value="NZ_BAABIQ010000030.1"/>
</dbReference>
<keyword evidence="2 5" id="KW-0238">DNA-binding</keyword>
<keyword evidence="3" id="KW-0804">Transcription</keyword>
<dbReference type="SUPFAM" id="SSF47413">
    <property type="entry name" value="lambda repressor-like DNA-binding domains"/>
    <property type="match status" value="1"/>
</dbReference>
<dbReference type="Gene3D" id="3.40.50.2300">
    <property type="match status" value="2"/>
</dbReference>
<feature type="domain" description="HTH lacI-type" evidence="4">
    <location>
        <begin position="5"/>
        <end position="59"/>
    </location>
</feature>
<evidence type="ECO:0000256" key="3">
    <source>
        <dbReference type="ARBA" id="ARBA00023163"/>
    </source>
</evidence>
<keyword evidence="6" id="KW-1185">Reference proteome</keyword>
<evidence type="ECO:0000256" key="1">
    <source>
        <dbReference type="ARBA" id="ARBA00023015"/>
    </source>
</evidence>